<dbReference type="AlphaFoldDB" id="A0A2B7Y024"/>
<feature type="region of interest" description="Disordered" evidence="1">
    <location>
        <begin position="41"/>
        <end position="89"/>
    </location>
</feature>
<protein>
    <submittedName>
        <fullName evidence="2">Uncharacterized protein</fullName>
    </submittedName>
</protein>
<organism evidence="2 3">
    <name type="scientific">Polytolypa hystricis (strain UAMH7299)</name>
    <dbReference type="NCBI Taxonomy" id="1447883"/>
    <lineage>
        <taxon>Eukaryota</taxon>
        <taxon>Fungi</taxon>
        <taxon>Dikarya</taxon>
        <taxon>Ascomycota</taxon>
        <taxon>Pezizomycotina</taxon>
        <taxon>Eurotiomycetes</taxon>
        <taxon>Eurotiomycetidae</taxon>
        <taxon>Onygenales</taxon>
        <taxon>Onygenales incertae sedis</taxon>
        <taxon>Polytolypa</taxon>
    </lineage>
</organism>
<dbReference type="Proteomes" id="UP000224634">
    <property type="component" value="Unassembled WGS sequence"/>
</dbReference>
<evidence type="ECO:0000256" key="1">
    <source>
        <dbReference type="SAM" id="MobiDB-lite"/>
    </source>
</evidence>
<dbReference type="EMBL" id="PDNA01000094">
    <property type="protein sequence ID" value="PGH14371.1"/>
    <property type="molecule type" value="Genomic_DNA"/>
</dbReference>
<feature type="compositionally biased region" description="Gly residues" evidence="1">
    <location>
        <begin position="51"/>
        <end position="63"/>
    </location>
</feature>
<gene>
    <name evidence="2" type="ORF">AJ80_05961</name>
</gene>
<dbReference type="OrthoDB" id="3526025at2759"/>
<sequence length="330" mass="37282">MEARPTPYHITAPATCPSYIAIANPEIPRLLCFLSSTQDQGQLSSGRSRYSGGGGGGGGGGGKQPRRPRKESHSLPLLRIDSTRMPPEPPQWENVVGKGKALHNAQVDAQDRGDPDAIFPKLEQMYDVERSQKQPREISGTNGLEPLLERTGMRMSDTLQFRMIWRQGAPKTDTSTTLRMGMNTEHNTVIRTWAYRRHDSTRTQLGTSELVWQEWKKQAGDHARDLKFLIDGPITNDVSQRIIRYANWKKTQREVGQMVTFTRSETNKDEKSAFDALMGSDNGRYVLRMLRDHRKELGNMEVVSVTTWAQREHSNVFLLMEIGEVGDMGE</sequence>
<comment type="caution">
    <text evidence="2">The sequence shown here is derived from an EMBL/GenBank/DDBJ whole genome shotgun (WGS) entry which is preliminary data.</text>
</comment>
<name>A0A2B7Y024_POLH7</name>
<proteinExistence type="predicted"/>
<keyword evidence="3" id="KW-1185">Reference proteome</keyword>
<evidence type="ECO:0000313" key="3">
    <source>
        <dbReference type="Proteomes" id="UP000224634"/>
    </source>
</evidence>
<reference evidence="2 3" key="1">
    <citation type="submission" date="2017-10" db="EMBL/GenBank/DDBJ databases">
        <title>Comparative genomics in systemic dimorphic fungi from Ajellomycetaceae.</title>
        <authorList>
            <person name="Munoz J.F."/>
            <person name="Mcewen J.G."/>
            <person name="Clay O.K."/>
            <person name="Cuomo C.A."/>
        </authorList>
    </citation>
    <scope>NUCLEOTIDE SEQUENCE [LARGE SCALE GENOMIC DNA]</scope>
    <source>
        <strain evidence="2 3">UAMH7299</strain>
    </source>
</reference>
<evidence type="ECO:0000313" key="2">
    <source>
        <dbReference type="EMBL" id="PGH14371.1"/>
    </source>
</evidence>
<accession>A0A2B7Y024</accession>
<dbReference type="STRING" id="1447883.A0A2B7Y024"/>